<dbReference type="PROSITE" id="PS50983">
    <property type="entry name" value="FE_B12_PBP"/>
    <property type="match status" value="1"/>
</dbReference>
<evidence type="ECO:0000256" key="1">
    <source>
        <dbReference type="ARBA" id="ARBA00022729"/>
    </source>
</evidence>
<dbReference type="InterPro" id="IPR054828">
    <property type="entry name" value="Vit_B12_bind_prot"/>
</dbReference>
<comment type="caution">
    <text evidence="3">The sequence shown here is derived from an EMBL/GenBank/DDBJ whole genome shotgun (WGS) entry which is preliminary data.</text>
</comment>
<evidence type="ECO:0000259" key="2">
    <source>
        <dbReference type="PROSITE" id="PS50983"/>
    </source>
</evidence>
<organism evidence="3 4">
    <name type="scientific">Gangjinia marincola</name>
    <dbReference type="NCBI Taxonomy" id="578463"/>
    <lineage>
        <taxon>Bacteria</taxon>
        <taxon>Pseudomonadati</taxon>
        <taxon>Bacteroidota</taxon>
        <taxon>Flavobacteriia</taxon>
        <taxon>Flavobacteriales</taxon>
        <taxon>Flavobacteriaceae</taxon>
        <taxon>Gangjinia</taxon>
    </lineage>
</organism>
<protein>
    <submittedName>
        <fullName evidence="3">Helical backbone metal receptor</fullName>
    </submittedName>
</protein>
<proteinExistence type="predicted"/>
<reference evidence="3 4" key="1">
    <citation type="journal article" date="2019" name="Int. J. Syst. Evol. Microbiol.">
        <title>The Global Catalogue of Microorganisms (GCM) 10K type strain sequencing project: providing services to taxonomists for standard genome sequencing and annotation.</title>
        <authorList>
            <consortium name="The Broad Institute Genomics Platform"/>
            <consortium name="The Broad Institute Genome Sequencing Center for Infectious Disease"/>
            <person name="Wu L."/>
            <person name="Ma J."/>
        </authorList>
    </citation>
    <scope>NUCLEOTIDE SEQUENCE [LARGE SCALE GENOMIC DNA]</scope>
    <source>
        <strain evidence="3 4">JCM 16082</strain>
    </source>
</reference>
<dbReference type="PANTHER" id="PTHR30535">
    <property type="entry name" value="VITAMIN B12-BINDING PROTEIN"/>
    <property type="match status" value="1"/>
</dbReference>
<feature type="domain" description="Fe/B12 periplasmic-binding" evidence="2">
    <location>
        <begin position="19"/>
        <end position="263"/>
    </location>
</feature>
<keyword evidence="4" id="KW-1185">Reference proteome</keyword>
<dbReference type="PANTHER" id="PTHR30535:SF35">
    <property type="entry name" value="PERIPLASMIC BINDING PROTEIN"/>
    <property type="match status" value="1"/>
</dbReference>
<dbReference type="InterPro" id="IPR050902">
    <property type="entry name" value="ABC_Transporter_SBP"/>
</dbReference>
<accession>A0ABN1MJP0</accession>
<dbReference type="InterPro" id="IPR002491">
    <property type="entry name" value="ABC_transptr_periplasmic_BD"/>
</dbReference>
<name>A0ABN1MJP0_9FLAO</name>
<dbReference type="RefSeq" id="WP_343768165.1">
    <property type="nucleotide sequence ID" value="NZ_BAAAFG010000016.1"/>
</dbReference>
<gene>
    <name evidence="3" type="ORF">GCM10009117_24650</name>
</gene>
<dbReference type="SUPFAM" id="SSF53807">
    <property type="entry name" value="Helical backbone' metal receptor"/>
    <property type="match status" value="1"/>
</dbReference>
<evidence type="ECO:0000313" key="3">
    <source>
        <dbReference type="EMBL" id="GAA0873318.1"/>
    </source>
</evidence>
<dbReference type="Pfam" id="PF01497">
    <property type="entry name" value="Peripla_BP_2"/>
    <property type="match status" value="1"/>
</dbReference>
<dbReference type="NCBIfam" id="NF038402">
    <property type="entry name" value="TroA_like"/>
    <property type="match status" value="1"/>
</dbReference>
<keyword evidence="1" id="KW-0732">Signal</keyword>
<keyword evidence="3" id="KW-0675">Receptor</keyword>
<dbReference type="EMBL" id="BAAAFG010000016">
    <property type="protein sequence ID" value="GAA0873318.1"/>
    <property type="molecule type" value="Genomic_DNA"/>
</dbReference>
<evidence type="ECO:0000313" key="4">
    <source>
        <dbReference type="Proteomes" id="UP001500507"/>
    </source>
</evidence>
<dbReference type="Proteomes" id="UP001500507">
    <property type="component" value="Unassembled WGS sequence"/>
</dbReference>
<dbReference type="Gene3D" id="3.40.50.1980">
    <property type="entry name" value="Nitrogenase molybdenum iron protein domain"/>
    <property type="match status" value="2"/>
</dbReference>
<sequence length="263" mass="29931">MSFTDQLGREITLNGAPQSIISLVPSISELLVDLGLEDHLVGVTKFCEYPAYLRKTKTIVGGTKQVDYDKIKSLSPDLIICNKEENTLEMLRELDTVASVYVSDVRTLEDACTMIQDLGEICGVQQKSIQLIDDINSAFDYLKVSISKKPTLKVAYFIWKDPWMVAGGDTFIQDMLEHSGFENLFDHQERYPEVSIAQVKDLNPDLLLFSSEPFPFQPKFLGEVYVHFPKEKIVFVDGSYFSWYGSRLLRAATYFKKLRDQLA</sequence>